<evidence type="ECO:0000256" key="9">
    <source>
        <dbReference type="RuleBase" id="RU000688"/>
    </source>
</evidence>
<dbReference type="Ensembl" id="ENSORLT00020016452.1">
    <property type="protein sequence ID" value="ENSORLP00020027728.1"/>
    <property type="gene ID" value="ENSORLG00020010836.1"/>
</dbReference>
<name>A0A3P9M457_ORYLA</name>
<dbReference type="FunFam" id="1.20.1070.10:FF:000709">
    <property type="entry name" value="Uncharacterized protein"/>
    <property type="match status" value="1"/>
</dbReference>
<feature type="transmembrane region" description="Helical" evidence="10">
    <location>
        <begin position="194"/>
        <end position="217"/>
    </location>
</feature>
<evidence type="ECO:0000256" key="8">
    <source>
        <dbReference type="ARBA" id="ARBA00023224"/>
    </source>
</evidence>
<sequence>RQLASQEPGADLCFPQLLNSSCRKTILPRPVFTIIYILLTLISVLTVSLNLLVIISISHFRELHTSTNLLLLSLAISDFTMGLLMFFQVSFVEGCWYLGDIICILYYTVLFVITSSSIGNMVLISVDRYFAICCPLHYPSRVTTKRARVCVSLCWIFSLITLTGVVKQNMTGRFHSCDGECLVEVTFEEMLADLVVTIVLPITVIILLYVRVFVVAVSQIHAMRSHVAALPWRQTGRGTAKKSELKAAGTLGIVVAAFLLCLCPYYCVNLVGRKISIKSTSLEFVKFLFYFNSFLNPIIYGLFYPWFRKSVKLIVTLQVLKAGSSDAKILFTI</sequence>
<dbReference type="PANTHER" id="PTHR24249:SF381">
    <property type="entry name" value="TRACE AMINE ASSOCIATED RECEPTOR 19P-RELATED"/>
    <property type="match status" value="1"/>
</dbReference>
<evidence type="ECO:0000256" key="4">
    <source>
        <dbReference type="ARBA" id="ARBA00022989"/>
    </source>
</evidence>
<keyword evidence="3 9" id="KW-0812">Transmembrane</keyword>
<reference key="1">
    <citation type="journal article" date="2007" name="Nature">
        <title>The medaka draft genome and insights into vertebrate genome evolution.</title>
        <authorList>
            <person name="Kasahara M."/>
            <person name="Naruse K."/>
            <person name="Sasaki S."/>
            <person name="Nakatani Y."/>
            <person name="Qu W."/>
            <person name="Ahsan B."/>
            <person name="Yamada T."/>
            <person name="Nagayasu Y."/>
            <person name="Doi K."/>
            <person name="Kasai Y."/>
            <person name="Jindo T."/>
            <person name="Kobayashi D."/>
            <person name="Shimada A."/>
            <person name="Toyoda A."/>
            <person name="Kuroki Y."/>
            <person name="Fujiyama A."/>
            <person name="Sasaki T."/>
            <person name="Shimizu A."/>
            <person name="Asakawa S."/>
            <person name="Shimizu N."/>
            <person name="Hashimoto S."/>
            <person name="Yang J."/>
            <person name="Lee Y."/>
            <person name="Matsushima K."/>
            <person name="Sugano S."/>
            <person name="Sakaizumi M."/>
            <person name="Narita T."/>
            <person name="Ohishi K."/>
            <person name="Haga S."/>
            <person name="Ohta F."/>
            <person name="Nomoto H."/>
            <person name="Nogata K."/>
            <person name="Morishita T."/>
            <person name="Endo T."/>
            <person name="Shin-I T."/>
            <person name="Takeda H."/>
            <person name="Morishita S."/>
            <person name="Kohara Y."/>
        </authorList>
    </citation>
    <scope>NUCLEOTIDE SEQUENCE [LARGE SCALE GENOMIC DNA]</scope>
    <source>
        <strain>Hd-rR</strain>
    </source>
</reference>
<dbReference type="PROSITE" id="PS50262">
    <property type="entry name" value="G_PROTEIN_RECEP_F1_2"/>
    <property type="match status" value="1"/>
</dbReference>
<keyword evidence="4 10" id="KW-1133">Transmembrane helix</keyword>
<accession>A0A3P9M457</accession>
<dbReference type="PRINTS" id="PR00237">
    <property type="entry name" value="GPCRRHODOPSN"/>
</dbReference>
<reference evidence="12 13" key="2">
    <citation type="submission" date="2017-04" db="EMBL/GenBank/DDBJ databases">
        <title>CpG methylation of centromeres and impact of large insertions on vertebrate speciation.</title>
        <authorList>
            <person name="Ichikawa K."/>
            <person name="Yoshimura J."/>
            <person name="Morishita S."/>
        </authorList>
    </citation>
    <scope>NUCLEOTIDE SEQUENCE</scope>
    <source>
        <strain evidence="12 13">HNI</strain>
    </source>
</reference>
<evidence type="ECO:0000256" key="1">
    <source>
        <dbReference type="ARBA" id="ARBA00004651"/>
    </source>
</evidence>
<dbReference type="Pfam" id="PF00001">
    <property type="entry name" value="7tm_1"/>
    <property type="match status" value="1"/>
</dbReference>
<evidence type="ECO:0000256" key="7">
    <source>
        <dbReference type="ARBA" id="ARBA00023170"/>
    </source>
</evidence>
<evidence type="ECO:0000256" key="3">
    <source>
        <dbReference type="ARBA" id="ARBA00022692"/>
    </source>
</evidence>
<dbReference type="SUPFAM" id="SSF81321">
    <property type="entry name" value="Family A G protein-coupled receptor-like"/>
    <property type="match status" value="1"/>
</dbReference>
<dbReference type="Gene3D" id="1.20.1070.10">
    <property type="entry name" value="Rhodopsin 7-helix transmembrane proteins"/>
    <property type="match status" value="1"/>
</dbReference>
<evidence type="ECO:0000256" key="6">
    <source>
        <dbReference type="ARBA" id="ARBA00023136"/>
    </source>
</evidence>
<keyword evidence="6 10" id="KW-0472">Membrane</keyword>
<dbReference type="PANTHER" id="PTHR24249">
    <property type="entry name" value="HISTAMINE RECEPTOR-RELATED G-PROTEIN COUPLED RECEPTOR"/>
    <property type="match status" value="1"/>
</dbReference>
<feature type="transmembrane region" description="Helical" evidence="10">
    <location>
        <begin position="104"/>
        <end position="126"/>
    </location>
</feature>
<keyword evidence="5 9" id="KW-0297">G-protein coupled receptor</keyword>
<keyword evidence="7 9" id="KW-0675">Receptor</keyword>
<dbReference type="PROSITE" id="PS00237">
    <property type="entry name" value="G_PROTEIN_RECEP_F1_1"/>
    <property type="match status" value="1"/>
</dbReference>
<feature type="domain" description="G-protein coupled receptors family 1 profile" evidence="11">
    <location>
        <begin position="49"/>
        <end position="300"/>
    </location>
</feature>
<feature type="transmembrane region" description="Helical" evidence="10">
    <location>
        <begin position="247"/>
        <end position="267"/>
    </location>
</feature>
<keyword evidence="2" id="KW-1003">Cell membrane</keyword>
<reference evidence="12" key="3">
    <citation type="submission" date="2025-08" db="UniProtKB">
        <authorList>
            <consortium name="Ensembl"/>
        </authorList>
    </citation>
    <scope>IDENTIFICATION</scope>
    <source>
        <strain evidence="12">HNI</strain>
    </source>
</reference>
<organism evidence="12 13">
    <name type="scientific">Oryzias latipes</name>
    <name type="common">Japanese rice fish</name>
    <name type="synonym">Japanese killifish</name>
    <dbReference type="NCBI Taxonomy" id="8090"/>
    <lineage>
        <taxon>Eukaryota</taxon>
        <taxon>Metazoa</taxon>
        <taxon>Chordata</taxon>
        <taxon>Craniata</taxon>
        <taxon>Vertebrata</taxon>
        <taxon>Euteleostomi</taxon>
        <taxon>Actinopterygii</taxon>
        <taxon>Neopterygii</taxon>
        <taxon>Teleostei</taxon>
        <taxon>Neoteleostei</taxon>
        <taxon>Acanthomorphata</taxon>
        <taxon>Ovalentaria</taxon>
        <taxon>Atherinomorphae</taxon>
        <taxon>Beloniformes</taxon>
        <taxon>Adrianichthyidae</taxon>
        <taxon>Oryziinae</taxon>
        <taxon>Oryzias</taxon>
    </lineage>
</organism>
<feature type="transmembrane region" description="Helical" evidence="10">
    <location>
        <begin position="34"/>
        <end position="57"/>
    </location>
</feature>
<dbReference type="Proteomes" id="UP000265180">
    <property type="component" value="Chromosome 21"/>
</dbReference>
<evidence type="ECO:0000259" key="11">
    <source>
        <dbReference type="PROSITE" id="PS50262"/>
    </source>
</evidence>
<feature type="transmembrane region" description="Helical" evidence="10">
    <location>
        <begin position="287"/>
        <end position="307"/>
    </location>
</feature>
<dbReference type="AlphaFoldDB" id="A0A3P9M457"/>
<dbReference type="GO" id="GO:0004930">
    <property type="term" value="F:G protein-coupled receptor activity"/>
    <property type="evidence" value="ECO:0007669"/>
    <property type="project" value="UniProtKB-KW"/>
</dbReference>
<evidence type="ECO:0000256" key="5">
    <source>
        <dbReference type="ARBA" id="ARBA00023040"/>
    </source>
</evidence>
<keyword evidence="8 9" id="KW-0807">Transducer</keyword>
<evidence type="ECO:0000256" key="10">
    <source>
        <dbReference type="SAM" id="Phobius"/>
    </source>
</evidence>
<evidence type="ECO:0000256" key="2">
    <source>
        <dbReference type="ARBA" id="ARBA00022475"/>
    </source>
</evidence>
<proteinExistence type="inferred from homology"/>
<feature type="transmembrane region" description="Helical" evidence="10">
    <location>
        <begin position="147"/>
        <end position="166"/>
    </location>
</feature>
<protein>
    <recommendedName>
        <fullName evidence="11">G-protein coupled receptors family 1 profile domain-containing protein</fullName>
    </recommendedName>
</protein>
<dbReference type="InterPro" id="IPR000276">
    <property type="entry name" value="GPCR_Rhodpsn"/>
</dbReference>
<evidence type="ECO:0000313" key="13">
    <source>
        <dbReference type="Proteomes" id="UP000265180"/>
    </source>
</evidence>
<dbReference type="CDD" id="cd15055">
    <property type="entry name" value="7tmA_TAARs"/>
    <property type="match status" value="1"/>
</dbReference>
<evidence type="ECO:0000313" key="12">
    <source>
        <dbReference type="Ensembl" id="ENSORLP00020027728.1"/>
    </source>
</evidence>
<feature type="transmembrane region" description="Helical" evidence="10">
    <location>
        <begin position="69"/>
        <end position="92"/>
    </location>
</feature>
<reference evidence="12" key="4">
    <citation type="submission" date="2025-09" db="UniProtKB">
        <authorList>
            <consortium name="Ensembl"/>
        </authorList>
    </citation>
    <scope>IDENTIFICATION</scope>
    <source>
        <strain evidence="12">HNI</strain>
    </source>
</reference>
<comment type="similarity">
    <text evidence="9">Belongs to the G-protein coupled receptor 1 family.</text>
</comment>
<dbReference type="GO" id="GO:0005886">
    <property type="term" value="C:plasma membrane"/>
    <property type="evidence" value="ECO:0007669"/>
    <property type="project" value="UniProtKB-SubCell"/>
</dbReference>
<dbReference type="InterPro" id="IPR050569">
    <property type="entry name" value="TAAR"/>
</dbReference>
<dbReference type="InterPro" id="IPR017452">
    <property type="entry name" value="GPCR_Rhodpsn_7TM"/>
</dbReference>
<comment type="subcellular location">
    <subcellularLocation>
        <location evidence="1">Cell membrane</location>
        <topology evidence="1">Multi-pass membrane protein</topology>
    </subcellularLocation>
</comment>